<name>A0A4E0QXU5_FASHE</name>
<evidence type="ECO:0000313" key="2">
    <source>
        <dbReference type="EMBL" id="THD18001.1"/>
    </source>
</evidence>
<proteinExistence type="predicted"/>
<reference evidence="2" key="1">
    <citation type="submission" date="2019-03" db="EMBL/GenBank/DDBJ databases">
        <title>Improved annotation for the trematode Fasciola hepatica.</title>
        <authorList>
            <person name="Choi Y.-J."/>
            <person name="Martin J."/>
            <person name="Mitreva M."/>
        </authorList>
    </citation>
    <scope>NUCLEOTIDE SEQUENCE [LARGE SCALE GENOMIC DNA]</scope>
</reference>
<dbReference type="EMBL" id="JXXN02017910">
    <property type="protein sequence ID" value="THD18001.1"/>
    <property type="molecule type" value="Genomic_DNA"/>
</dbReference>
<dbReference type="AlphaFoldDB" id="A0A4E0QXU5"/>
<evidence type="ECO:0000256" key="1">
    <source>
        <dbReference type="SAM" id="MobiDB-lite"/>
    </source>
</evidence>
<dbReference type="Proteomes" id="UP000230066">
    <property type="component" value="Unassembled WGS sequence"/>
</dbReference>
<keyword evidence="3" id="KW-1185">Reference proteome</keyword>
<feature type="compositionally biased region" description="Basic residues" evidence="1">
    <location>
        <begin position="11"/>
        <end position="21"/>
    </location>
</feature>
<gene>
    <name evidence="2" type="ORF">D915_011153</name>
</gene>
<protein>
    <submittedName>
        <fullName evidence="2">Uncharacterized protein</fullName>
    </submittedName>
</protein>
<evidence type="ECO:0000313" key="3">
    <source>
        <dbReference type="Proteomes" id="UP000230066"/>
    </source>
</evidence>
<organism evidence="2 3">
    <name type="scientific">Fasciola hepatica</name>
    <name type="common">Liver fluke</name>
    <dbReference type="NCBI Taxonomy" id="6192"/>
    <lineage>
        <taxon>Eukaryota</taxon>
        <taxon>Metazoa</taxon>
        <taxon>Spiralia</taxon>
        <taxon>Lophotrochozoa</taxon>
        <taxon>Platyhelminthes</taxon>
        <taxon>Trematoda</taxon>
        <taxon>Digenea</taxon>
        <taxon>Plagiorchiida</taxon>
        <taxon>Echinostomata</taxon>
        <taxon>Echinostomatoidea</taxon>
        <taxon>Fasciolidae</taxon>
        <taxon>Fasciola</taxon>
    </lineage>
</organism>
<sequence>MFLFLFSAPRLQKRNRGRPRRRGDASGENTSGNTNPAIGTTGAEIVPKRTRKGSLPLELTHYLGEAERFLNSGHFDEAEEICQNVISQGKTLGHLEGKGKNVRKNFTHLG</sequence>
<feature type="compositionally biased region" description="Polar residues" evidence="1">
    <location>
        <begin position="27"/>
        <end position="38"/>
    </location>
</feature>
<comment type="caution">
    <text evidence="2">The sequence shown here is derived from an EMBL/GenBank/DDBJ whole genome shotgun (WGS) entry which is preliminary data.</text>
</comment>
<accession>A0A4E0QXU5</accession>
<feature type="region of interest" description="Disordered" evidence="1">
    <location>
        <begin position="6"/>
        <end position="49"/>
    </location>
</feature>